<keyword evidence="2" id="KW-0808">Transferase</keyword>
<evidence type="ECO:0000313" key="2">
    <source>
        <dbReference type="EMBL" id="GER31491.1"/>
    </source>
</evidence>
<protein>
    <submittedName>
        <fullName evidence="2">PhosphatidylinositolN-acetyglucosaminlytransferase subunit P-related</fullName>
    </submittedName>
</protein>
<name>A0A5A7PFI3_STRAF</name>
<dbReference type="Pfam" id="PF14309">
    <property type="entry name" value="DUF4378"/>
    <property type="match status" value="1"/>
</dbReference>
<dbReference type="PANTHER" id="PTHR21726">
    <property type="entry name" value="PHOSPHATIDYLINOSITOL N-ACETYLGLUCOSAMINYLTRANSFERASE SUBUNIT P DOWN SYNDROME CRITICAL REGION PROTEIN 5 -RELATED"/>
    <property type="match status" value="1"/>
</dbReference>
<accession>A0A5A7PFI3</accession>
<comment type="caution">
    <text evidence="2">The sequence shown here is derived from an EMBL/GenBank/DDBJ whole genome shotgun (WGS) entry which is preliminary data.</text>
</comment>
<organism evidence="2 3">
    <name type="scientific">Striga asiatica</name>
    <name type="common">Asiatic witchweed</name>
    <name type="synonym">Buchnera asiatica</name>
    <dbReference type="NCBI Taxonomy" id="4170"/>
    <lineage>
        <taxon>Eukaryota</taxon>
        <taxon>Viridiplantae</taxon>
        <taxon>Streptophyta</taxon>
        <taxon>Embryophyta</taxon>
        <taxon>Tracheophyta</taxon>
        <taxon>Spermatophyta</taxon>
        <taxon>Magnoliopsida</taxon>
        <taxon>eudicotyledons</taxon>
        <taxon>Gunneridae</taxon>
        <taxon>Pentapetalae</taxon>
        <taxon>asterids</taxon>
        <taxon>lamiids</taxon>
        <taxon>Lamiales</taxon>
        <taxon>Orobanchaceae</taxon>
        <taxon>Buchnereae</taxon>
        <taxon>Striga</taxon>
    </lineage>
</organism>
<dbReference type="Proteomes" id="UP000325081">
    <property type="component" value="Unassembled WGS sequence"/>
</dbReference>
<keyword evidence="3" id="KW-1185">Reference proteome</keyword>
<dbReference type="AlphaFoldDB" id="A0A5A7PFI3"/>
<reference evidence="3" key="1">
    <citation type="journal article" date="2019" name="Curr. Biol.">
        <title>Genome Sequence of Striga asiatica Provides Insight into the Evolution of Plant Parasitism.</title>
        <authorList>
            <person name="Yoshida S."/>
            <person name="Kim S."/>
            <person name="Wafula E.K."/>
            <person name="Tanskanen J."/>
            <person name="Kim Y.M."/>
            <person name="Honaas L."/>
            <person name="Yang Z."/>
            <person name="Spallek T."/>
            <person name="Conn C.E."/>
            <person name="Ichihashi Y."/>
            <person name="Cheong K."/>
            <person name="Cui S."/>
            <person name="Der J.P."/>
            <person name="Gundlach H."/>
            <person name="Jiao Y."/>
            <person name="Hori C."/>
            <person name="Ishida J.K."/>
            <person name="Kasahara H."/>
            <person name="Kiba T."/>
            <person name="Kim M.S."/>
            <person name="Koo N."/>
            <person name="Laohavisit A."/>
            <person name="Lee Y.H."/>
            <person name="Lumba S."/>
            <person name="McCourt P."/>
            <person name="Mortimer J.C."/>
            <person name="Mutuku J.M."/>
            <person name="Nomura T."/>
            <person name="Sasaki-Sekimoto Y."/>
            <person name="Seto Y."/>
            <person name="Wang Y."/>
            <person name="Wakatake T."/>
            <person name="Sakakibara H."/>
            <person name="Demura T."/>
            <person name="Yamaguchi S."/>
            <person name="Yoneyama K."/>
            <person name="Manabe R.I."/>
            <person name="Nelson D.C."/>
            <person name="Schulman A.H."/>
            <person name="Timko M.P."/>
            <person name="dePamphilis C.W."/>
            <person name="Choi D."/>
            <person name="Shirasu K."/>
        </authorList>
    </citation>
    <scope>NUCLEOTIDE SEQUENCE [LARGE SCALE GENOMIC DNA]</scope>
    <source>
        <strain evidence="3">cv. UVA1</strain>
    </source>
</reference>
<evidence type="ECO:0000313" key="3">
    <source>
        <dbReference type="Proteomes" id="UP000325081"/>
    </source>
</evidence>
<gene>
    <name evidence="2" type="ORF">STAS_07496</name>
</gene>
<dbReference type="PANTHER" id="PTHR21726:SF29">
    <property type="entry name" value="EXPRESSED PROTEIN"/>
    <property type="match status" value="1"/>
</dbReference>
<feature type="domain" description="DUF4378" evidence="1">
    <location>
        <begin position="62"/>
        <end position="198"/>
    </location>
</feature>
<proteinExistence type="predicted"/>
<dbReference type="EMBL" id="BKCP01004483">
    <property type="protein sequence ID" value="GER31491.1"/>
    <property type="molecule type" value="Genomic_DNA"/>
</dbReference>
<dbReference type="GO" id="GO:0016740">
    <property type="term" value="F:transferase activity"/>
    <property type="evidence" value="ECO:0007669"/>
    <property type="project" value="UniProtKB-KW"/>
</dbReference>
<dbReference type="OrthoDB" id="765769at2759"/>
<evidence type="ECO:0000259" key="1">
    <source>
        <dbReference type="Pfam" id="PF14309"/>
    </source>
</evidence>
<sequence>MHKISSTVLNFYKFTGGKQYSSIQFQEANLSDSASSTSKASKTGSVALNSPYHNNKPRNLELLYIKKLLRNIEPMLKDYTLGKTSEIIKLRVFKQLETREEGHSHGVVSIPRLDRRLMFDCVNECLDLRCRQFAKGGYKLWAKGTLVVKRNEVLAENVYKDISCCDMSSKNGSWLDREVDDFELGIQIESWVLSSLID</sequence>
<dbReference type="InterPro" id="IPR025486">
    <property type="entry name" value="DUF4378"/>
</dbReference>